<evidence type="ECO:0000256" key="1">
    <source>
        <dbReference type="SAM" id="Phobius"/>
    </source>
</evidence>
<dbReference type="Proteomes" id="UP000828390">
    <property type="component" value="Unassembled WGS sequence"/>
</dbReference>
<dbReference type="EMBL" id="JAIWYP010000015">
    <property type="protein sequence ID" value="KAH3702303.1"/>
    <property type="molecule type" value="Genomic_DNA"/>
</dbReference>
<keyword evidence="1" id="KW-0472">Membrane</keyword>
<evidence type="ECO:0000313" key="2">
    <source>
        <dbReference type="EMBL" id="KAH3702303.1"/>
    </source>
</evidence>
<reference evidence="2" key="2">
    <citation type="submission" date="2020-11" db="EMBL/GenBank/DDBJ databases">
        <authorList>
            <person name="McCartney M.A."/>
            <person name="Auch B."/>
            <person name="Kono T."/>
            <person name="Mallez S."/>
            <person name="Becker A."/>
            <person name="Gohl D.M."/>
            <person name="Silverstein K.A.T."/>
            <person name="Koren S."/>
            <person name="Bechman K.B."/>
            <person name="Herman A."/>
            <person name="Abrahante J.E."/>
            <person name="Garbe J."/>
        </authorList>
    </citation>
    <scope>NUCLEOTIDE SEQUENCE</scope>
    <source>
        <strain evidence="2">Duluth1</strain>
        <tissue evidence="2">Whole animal</tissue>
    </source>
</reference>
<dbReference type="AlphaFoldDB" id="A0A9D4BP83"/>
<evidence type="ECO:0000313" key="3">
    <source>
        <dbReference type="Proteomes" id="UP000828390"/>
    </source>
</evidence>
<protein>
    <submittedName>
        <fullName evidence="2">Uncharacterized protein</fullName>
    </submittedName>
</protein>
<comment type="caution">
    <text evidence="2">The sequence shown here is derived from an EMBL/GenBank/DDBJ whole genome shotgun (WGS) entry which is preliminary data.</text>
</comment>
<keyword evidence="1" id="KW-0812">Transmembrane</keyword>
<keyword evidence="3" id="KW-1185">Reference proteome</keyword>
<sequence>MSPASISSIEASSLNEGQTQHETWTGIFRGDTLINKAGMRTLGPKQYSGAQYAFLKGNERRLKFAKTEAKQALCFSVVNRSSFIPTSTEIPNQTSYTEGEATTTKSKDKSPALVAGIGVLAGVLVVEGIGFAVVMLRRRGIISYCAKNKTRDRTDDKHDDMLPNAASNVAGVDKSVANHNYFVLEKQTDPLGNDDYDHVGGMGHATALSSSDDNYSSAVKFAAHARGSVAELDKRDDRLINTYILTVNSSLINSSAEAGDCLTYYYLPFQWSSCHQTSALKMLCSKEHSSDKFNKATAVDASSNEWLEGNKQCLEKGMFPSSWNPSKLDNPGTERELRLREDSGEEGNMYVSTHAEIYNISGYSTERHSEGAKIQRKKYRLLSKSLSDKTIRNKGEHQARYIKSVNKLNQNNWEHTGYCLTYYNYGFQWQACHRSNPIKTMCRTSSDPSETTIFIDDTTYTWIQGNMVCFDMKRNPATVESITNTTFVTCHKSSTGRE</sequence>
<accession>A0A9D4BP83</accession>
<reference evidence="2" key="1">
    <citation type="journal article" date="2019" name="bioRxiv">
        <title>The Genome of the Zebra Mussel, Dreissena polymorpha: A Resource for Invasive Species Research.</title>
        <authorList>
            <person name="McCartney M.A."/>
            <person name="Auch B."/>
            <person name="Kono T."/>
            <person name="Mallez S."/>
            <person name="Zhang Y."/>
            <person name="Obille A."/>
            <person name="Becker A."/>
            <person name="Abrahante J.E."/>
            <person name="Garbe J."/>
            <person name="Badalamenti J.P."/>
            <person name="Herman A."/>
            <person name="Mangelson H."/>
            <person name="Liachko I."/>
            <person name="Sullivan S."/>
            <person name="Sone E.D."/>
            <person name="Koren S."/>
            <person name="Silverstein K.A.T."/>
            <person name="Beckman K.B."/>
            <person name="Gohl D.M."/>
        </authorList>
    </citation>
    <scope>NUCLEOTIDE SEQUENCE</scope>
    <source>
        <strain evidence="2">Duluth1</strain>
        <tissue evidence="2">Whole animal</tissue>
    </source>
</reference>
<proteinExistence type="predicted"/>
<keyword evidence="1" id="KW-1133">Transmembrane helix</keyword>
<organism evidence="2 3">
    <name type="scientific">Dreissena polymorpha</name>
    <name type="common">Zebra mussel</name>
    <name type="synonym">Mytilus polymorpha</name>
    <dbReference type="NCBI Taxonomy" id="45954"/>
    <lineage>
        <taxon>Eukaryota</taxon>
        <taxon>Metazoa</taxon>
        <taxon>Spiralia</taxon>
        <taxon>Lophotrochozoa</taxon>
        <taxon>Mollusca</taxon>
        <taxon>Bivalvia</taxon>
        <taxon>Autobranchia</taxon>
        <taxon>Heteroconchia</taxon>
        <taxon>Euheterodonta</taxon>
        <taxon>Imparidentia</taxon>
        <taxon>Neoheterodontei</taxon>
        <taxon>Myida</taxon>
        <taxon>Dreissenoidea</taxon>
        <taxon>Dreissenidae</taxon>
        <taxon>Dreissena</taxon>
    </lineage>
</organism>
<name>A0A9D4BP83_DREPO</name>
<gene>
    <name evidence="2" type="ORF">DPMN_077316</name>
</gene>
<feature type="transmembrane region" description="Helical" evidence="1">
    <location>
        <begin position="112"/>
        <end position="136"/>
    </location>
</feature>